<protein>
    <submittedName>
        <fullName evidence="1">Uncharacterized protein</fullName>
    </submittedName>
</protein>
<dbReference type="OrthoDB" id="239778at2759"/>
<accession>A0A0S4JAI8</accession>
<organism evidence="1 2">
    <name type="scientific">Bodo saltans</name>
    <name type="common">Flagellated protozoan</name>
    <dbReference type="NCBI Taxonomy" id="75058"/>
    <lineage>
        <taxon>Eukaryota</taxon>
        <taxon>Discoba</taxon>
        <taxon>Euglenozoa</taxon>
        <taxon>Kinetoplastea</taxon>
        <taxon>Metakinetoplastina</taxon>
        <taxon>Eubodonida</taxon>
        <taxon>Bodonidae</taxon>
        <taxon>Bodo</taxon>
    </lineage>
</organism>
<sequence length="232" mass="25982">MFRSSQFIDSTELQQQSDDAIICNFGPEFFNGARYGSGFGSLMSFLFSWSAFCAIRKARMSLIVNSGTRSGKLPSMSFIPTMKWGFRLQPFFTTGVIACFTTGCAKLVKFYLSSARVNEFLFDDLEFEGLQHWANQSEETSKAFDAFCKDSIASAPTSTMSSAKQIASMDLTDKLIARHSEAKRDLDYGDHILKRRPTFGDGVAVGLFGSIMDCHLPTLPENRYFDWKFGVL</sequence>
<reference evidence="2" key="1">
    <citation type="submission" date="2015-09" db="EMBL/GenBank/DDBJ databases">
        <authorList>
            <consortium name="Pathogen Informatics"/>
        </authorList>
    </citation>
    <scope>NUCLEOTIDE SEQUENCE [LARGE SCALE GENOMIC DNA]</scope>
    <source>
        <strain evidence="2">Lake Konstanz</strain>
    </source>
</reference>
<dbReference type="EMBL" id="CYKH01001500">
    <property type="protein sequence ID" value="CUG87354.1"/>
    <property type="molecule type" value="Genomic_DNA"/>
</dbReference>
<name>A0A0S4JAI8_BODSA</name>
<evidence type="ECO:0000313" key="2">
    <source>
        <dbReference type="Proteomes" id="UP000051952"/>
    </source>
</evidence>
<gene>
    <name evidence="1" type="ORF">BSAL_09715</name>
</gene>
<evidence type="ECO:0000313" key="1">
    <source>
        <dbReference type="EMBL" id="CUG87354.1"/>
    </source>
</evidence>
<dbReference type="OMA" id="CVKCYLA"/>
<dbReference type="AlphaFoldDB" id="A0A0S4JAI8"/>
<proteinExistence type="predicted"/>
<keyword evidence="2" id="KW-1185">Reference proteome</keyword>
<dbReference type="VEuPathDB" id="TriTrypDB:BSAL_09715"/>
<dbReference type="Proteomes" id="UP000051952">
    <property type="component" value="Unassembled WGS sequence"/>
</dbReference>